<keyword evidence="2 5" id="KW-0689">Ribosomal protein</keyword>
<dbReference type="PROSITE" id="PS01167">
    <property type="entry name" value="RIBOSOMAL_L17"/>
    <property type="match status" value="1"/>
</dbReference>
<evidence type="ECO:0000256" key="6">
    <source>
        <dbReference type="RuleBase" id="RU000661"/>
    </source>
</evidence>
<protein>
    <recommendedName>
        <fullName evidence="4 6">50S ribosomal protein L17</fullName>
    </recommendedName>
</protein>
<dbReference type="EMBL" id="MNZT01000016">
    <property type="protein sequence ID" value="OIP99174.1"/>
    <property type="molecule type" value="Genomic_DNA"/>
</dbReference>
<dbReference type="InterPro" id="IPR047859">
    <property type="entry name" value="Ribosomal_bL17_CS"/>
</dbReference>
<comment type="similarity">
    <text evidence="1 5">Belongs to the bacterial ribosomal protein bL17 family.</text>
</comment>
<dbReference type="InterPro" id="IPR000456">
    <property type="entry name" value="Ribosomal_bL17"/>
</dbReference>
<dbReference type="GO" id="GO:0022625">
    <property type="term" value="C:cytosolic large ribosomal subunit"/>
    <property type="evidence" value="ECO:0007669"/>
    <property type="project" value="TreeGrafter"/>
</dbReference>
<dbReference type="InterPro" id="IPR036373">
    <property type="entry name" value="Ribosomal_bL17_sf"/>
</dbReference>
<dbReference type="Proteomes" id="UP000183245">
    <property type="component" value="Unassembled WGS sequence"/>
</dbReference>
<evidence type="ECO:0000256" key="2">
    <source>
        <dbReference type="ARBA" id="ARBA00022980"/>
    </source>
</evidence>
<dbReference type="SUPFAM" id="SSF64263">
    <property type="entry name" value="Prokaryotic ribosomal protein L17"/>
    <property type="match status" value="1"/>
</dbReference>
<accession>A0A1J5J3Q0</accession>
<evidence type="ECO:0000256" key="3">
    <source>
        <dbReference type="ARBA" id="ARBA00023274"/>
    </source>
</evidence>
<sequence length="119" mass="13484">MRHRLEGRKLGRPVKPRMAMLKNLSISIILEEKIVTTTAKAKEAVSMVDKLITKAKENTLHSRRQLLSDLCNNELAVKKLIESLAPRYADRTSGYTTTVKLENRHGDNAPRMMISLLSK</sequence>
<dbReference type="AlphaFoldDB" id="A0A1J5J3Q0"/>
<evidence type="ECO:0000313" key="8">
    <source>
        <dbReference type="Proteomes" id="UP000183245"/>
    </source>
</evidence>
<name>A0A1J5J3Q0_9BACT</name>
<dbReference type="Pfam" id="PF01196">
    <property type="entry name" value="Ribosomal_L17"/>
    <property type="match status" value="1"/>
</dbReference>
<keyword evidence="3 5" id="KW-0687">Ribonucleoprotein</keyword>
<evidence type="ECO:0000256" key="1">
    <source>
        <dbReference type="ARBA" id="ARBA00008777"/>
    </source>
</evidence>
<dbReference type="PANTHER" id="PTHR14413:SF16">
    <property type="entry name" value="LARGE RIBOSOMAL SUBUNIT PROTEIN BL17M"/>
    <property type="match status" value="1"/>
</dbReference>
<reference evidence="7 8" key="1">
    <citation type="journal article" date="2016" name="Environ. Microbiol.">
        <title>Genomic resolution of a cold subsurface aquifer community provides metabolic insights for novel microbes adapted to high CO concentrations.</title>
        <authorList>
            <person name="Probst A.J."/>
            <person name="Castelle C.J."/>
            <person name="Singh A."/>
            <person name="Brown C.T."/>
            <person name="Anantharaman K."/>
            <person name="Sharon I."/>
            <person name="Hug L.A."/>
            <person name="Burstein D."/>
            <person name="Emerson J.B."/>
            <person name="Thomas B.C."/>
            <person name="Banfield J.F."/>
        </authorList>
    </citation>
    <scope>NUCLEOTIDE SEQUENCE [LARGE SCALE GENOMIC DNA]</scope>
    <source>
        <strain evidence="7">CG2_30_54_11</strain>
    </source>
</reference>
<gene>
    <name evidence="7" type="ORF">AUK40_00875</name>
</gene>
<comment type="caution">
    <text evidence="7">The sequence shown here is derived from an EMBL/GenBank/DDBJ whole genome shotgun (WGS) entry which is preliminary data.</text>
</comment>
<organism evidence="7 8">
    <name type="scientific">Candidatus Wirthbacteria bacterium CG2_30_54_11</name>
    <dbReference type="NCBI Taxonomy" id="1817892"/>
    <lineage>
        <taxon>Bacteria</taxon>
        <taxon>Candidatus Wirthbacteria</taxon>
    </lineage>
</organism>
<evidence type="ECO:0000313" key="7">
    <source>
        <dbReference type="EMBL" id="OIP99174.1"/>
    </source>
</evidence>
<dbReference type="NCBIfam" id="TIGR00059">
    <property type="entry name" value="L17"/>
    <property type="match status" value="1"/>
</dbReference>
<proteinExistence type="inferred from homology"/>
<dbReference type="PANTHER" id="PTHR14413">
    <property type="entry name" value="RIBOSOMAL PROTEIN L17"/>
    <property type="match status" value="1"/>
</dbReference>
<evidence type="ECO:0000256" key="4">
    <source>
        <dbReference type="ARBA" id="ARBA00035494"/>
    </source>
</evidence>
<evidence type="ECO:0000256" key="5">
    <source>
        <dbReference type="RuleBase" id="RU000660"/>
    </source>
</evidence>
<dbReference type="STRING" id="1817892.AUK40_00875"/>
<dbReference type="GO" id="GO:0006412">
    <property type="term" value="P:translation"/>
    <property type="evidence" value="ECO:0007669"/>
    <property type="project" value="InterPro"/>
</dbReference>
<dbReference type="GO" id="GO:0003735">
    <property type="term" value="F:structural constituent of ribosome"/>
    <property type="evidence" value="ECO:0007669"/>
    <property type="project" value="InterPro"/>
</dbReference>
<dbReference type="Gene3D" id="3.90.1030.10">
    <property type="entry name" value="Ribosomal protein L17"/>
    <property type="match status" value="1"/>
</dbReference>